<dbReference type="Pfam" id="PF23297">
    <property type="entry name" value="ACP_SdgA_C"/>
    <property type="match status" value="1"/>
</dbReference>
<dbReference type="InterPro" id="IPR049900">
    <property type="entry name" value="PKS_mFAS_DH"/>
</dbReference>
<dbReference type="Proteomes" id="UP001140453">
    <property type="component" value="Unassembled WGS sequence"/>
</dbReference>
<evidence type="ECO:0000256" key="7">
    <source>
        <dbReference type="SAM" id="MobiDB-lite"/>
    </source>
</evidence>
<feature type="region of interest" description="C-terminal hotdog fold" evidence="6">
    <location>
        <begin position="1105"/>
        <end position="1252"/>
    </location>
</feature>
<dbReference type="GO" id="GO:0031177">
    <property type="term" value="F:phosphopantetheine binding"/>
    <property type="evidence" value="ECO:0007669"/>
    <property type="project" value="InterPro"/>
</dbReference>
<evidence type="ECO:0000259" key="8">
    <source>
        <dbReference type="PROSITE" id="PS52004"/>
    </source>
</evidence>
<dbReference type="PROSITE" id="PS52019">
    <property type="entry name" value="PKS_MFAS_DH"/>
    <property type="match status" value="1"/>
</dbReference>
<feature type="active site" description="Proton donor; for dehydratase activity" evidence="6">
    <location>
        <position position="1170"/>
    </location>
</feature>
<dbReference type="InterPro" id="IPR016039">
    <property type="entry name" value="Thiolase-like"/>
</dbReference>
<protein>
    <recommendedName>
        <fullName evidence="12">Polyketide synthase</fullName>
    </recommendedName>
</protein>
<dbReference type="OrthoDB" id="329835at2759"/>
<dbReference type="InterPro" id="IPR042104">
    <property type="entry name" value="PKS_dehydratase_sf"/>
</dbReference>
<keyword evidence="4" id="KW-0560">Oxidoreductase</keyword>
<dbReference type="InterPro" id="IPR020807">
    <property type="entry name" value="PKS_DH"/>
</dbReference>
<dbReference type="Pfam" id="PF00109">
    <property type="entry name" value="ketoacyl-synt"/>
    <property type="match status" value="1"/>
</dbReference>
<comment type="caution">
    <text evidence="10">The sequence shown here is derived from an EMBL/GenBank/DDBJ whole genome shotgun (WGS) entry which is preliminary data.</text>
</comment>
<evidence type="ECO:0000259" key="9">
    <source>
        <dbReference type="PROSITE" id="PS52019"/>
    </source>
</evidence>
<dbReference type="Gene3D" id="3.90.180.10">
    <property type="entry name" value="Medium-chain alcohol dehydrogenases, catalytic domain"/>
    <property type="match status" value="1"/>
</dbReference>
<dbReference type="SUPFAM" id="SSF47336">
    <property type="entry name" value="ACP-like"/>
    <property type="match status" value="1"/>
</dbReference>
<dbReference type="InterPro" id="IPR013154">
    <property type="entry name" value="ADH-like_N"/>
</dbReference>
<dbReference type="InterPro" id="IPR009081">
    <property type="entry name" value="PP-bd_ACP"/>
</dbReference>
<dbReference type="InterPro" id="IPR018201">
    <property type="entry name" value="Ketoacyl_synth_AS"/>
</dbReference>
<dbReference type="InterPro" id="IPR049551">
    <property type="entry name" value="PKS_DH_C"/>
</dbReference>
<name>A0A9W8YMV0_9PEZI</name>
<dbReference type="Gene3D" id="3.40.50.720">
    <property type="entry name" value="NAD(P)-binding Rossmann-like Domain"/>
    <property type="match status" value="2"/>
</dbReference>
<dbReference type="InterPro" id="IPR057326">
    <property type="entry name" value="KR_dom"/>
</dbReference>
<feature type="active site" description="Proton acceptor; for dehydratase activity" evidence="6">
    <location>
        <position position="974"/>
    </location>
</feature>
<dbReference type="Gene3D" id="3.40.366.10">
    <property type="entry name" value="Malonyl-Coenzyme A Acyl Carrier Protein, domain 2"/>
    <property type="match status" value="1"/>
</dbReference>
<evidence type="ECO:0000256" key="3">
    <source>
        <dbReference type="ARBA" id="ARBA00022679"/>
    </source>
</evidence>
<dbReference type="SUPFAM" id="SSF52151">
    <property type="entry name" value="FabD/lysophospholipase-like"/>
    <property type="match status" value="1"/>
</dbReference>
<dbReference type="Pfam" id="PF16197">
    <property type="entry name" value="KAsynt_C_assoc"/>
    <property type="match status" value="1"/>
</dbReference>
<dbReference type="SUPFAM" id="SSF53901">
    <property type="entry name" value="Thiolase-like"/>
    <property type="match status" value="1"/>
</dbReference>
<dbReference type="Gene3D" id="3.40.47.10">
    <property type="match status" value="1"/>
</dbReference>
<dbReference type="InterPro" id="IPR014031">
    <property type="entry name" value="Ketoacyl_synth_C"/>
</dbReference>
<dbReference type="Gene3D" id="3.10.129.110">
    <property type="entry name" value="Polyketide synthase dehydratase"/>
    <property type="match status" value="1"/>
</dbReference>
<dbReference type="InterPro" id="IPR020806">
    <property type="entry name" value="PKS_PP-bd"/>
</dbReference>
<dbReference type="Pfam" id="PF00698">
    <property type="entry name" value="Acyl_transf_1"/>
    <property type="match status" value="1"/>
</dbReference>
<evidence type="ECO:0000313" key="11">
    <source>
        <dbReference type="Proteomes" id="UP001140453"/>
    </source>
</evidence>
<keyword evidence="5" id="KW-0511">Multifunctional enzyme</keyword>
<dbReference type="InterPro" id="IPR020841">
    <property type="entry name" value="PKS_Beta-ketoAc_synthase_dom"/>
</dbReference>
<evidence type="ECO:0000256" key="2">
    <source>
        <dbReference type="ARBA" id="ARBA00022553"/>
    </source>
</evidence>
<dbReference type="Pfam" id="PF08240">
    <property type="entry name" value="ADH_N"/>
    <property type="match status" value="1"/>
</dbReference>
<evidence type="ECO:0000256" key="4">
    <source>
        <dbReference type="ARBA" id="ARBA00023002"/>
    </source>
</evidence>
<dbReference type="PROSITE" id="PS52004">
    <property type="entry name" value="KS3_2"/>
    <property type="match status" value="1"/>
</dbReference>
<dbReference type="PANTHER" id="PTHR43775">
    <property type="entry name" value="FATTY ACID SYNTHASE"/>
    <property type="match status" value="1"/>
</dbReference>
<dbReference type="SMART" id="SM00825">
    <property type="entry name" value="PKS_KS"/>
    <property type="match status" value="1"/>
</dbReference>
<dbReference type="SMART" id="SM00826">
    <property type="entry name" value="PKS_DH"/>
    <property type="match status" value="1"/>
</dbReference>
<dbReference type="InterPro" id="IPR011032">
    <property type="entry name" value="GroES-like_sf"/>
</dbReference>
<dbReference type="CDD" id="cd05274">
    <property type="entry name" value="KR_FAS_SDR_x"/>
    <property type="match status" value="1"/>
</dbReference>
<dbReference type="GO" id="GO:0004312">
    <property type="term" value="F:fatty acid synthase activity"/>
    <property type="evidence" value="ECO:0007669"/>
    <property type="project" value="TreeGrafter"/>
</dbReference>
<dbReference type="GO" id="GO:0044550">
    <property type="term" value="P:secondary metabolite biosynthetic process"/>
    <property type="evidence" value="ECO:0007669"/>
    <property type="project" value="TreeGrafter"/>
</dbReference>
<dbReference type="InterPro" id="IPR036736">
    <property type="entry name" value="ACP-like_sf"/>
</dbReference>
<dbReference type="SUPFAM" id="SSF55048">
    <property type="entry name" value="Probable ACP-binding domain of malonyl-CoA ACP transacylase"/>
    <property type="match status" value="1"/>
</dbReference>
<dbReference type="SUPFAM" id="SSF51735">
    <property type="entry name" value="NAD(P)-binding Rossmann-fold domains"/>
    <property type="match status" value="2"/>
</dbReference>
<dbReference type="SUPFAM" id="SSF50129">
    <property type="entry name" value="GroES-like"/>
    <property type="match status" value="1"/>
</dbReference>
<dbReference type="GO" id="GO:0006633">
    <property type="term" value="P:fatty acid biosynthetic process"/>
    <property type="evidence" value="ECO:0007669"/>
    <property type="project" value="InterPro"/>
</dbReference>
<dbReference type="SMART" id="SM00823">
    <property type="entry name" value="PKS_PP"/>
    <property type="match status" value="1"/>
</dbReference>
<dbReference type="GO" id="GO:0004315">
    <property type="term" value="F:3-oxoacyl-[acyl-carrier-protein] synthase activity"/>
    <property type="evidence" value="ECO:0007669"/>
    <property type="project" value="InterPro"/>
</dbReference>
<organism evidence="10 11">
    <name type="scientific">Gnomoniopsis smithogilvyi</name>
    <dbReference type="NCBI Taxonomy" id="1191159"/>
    <lineage>
        <taxon>Eukaryota</taxon>
        <taxon>Fungi</taxon>
        <taxon>Dikarya</taxon>
        <taxon>Ascomycota</taxon>
        <taxon>Pezizomycotina</taxon>
        <taxon>Sordariomycetes</taxon>
        <taxon>Sordariomycetidae</taxon>
        <taxon>Diaporthales</taxon>
        <taxon>Gnomoniaceae</taxon>
        <taxon>Gnomoniopsis</taxon>
    </lineage>
</organism>
<dbReference type="InterPro" id="IPR016036">
    <property type="entry name" value="Malonyl_transacylase_ACP-bd"/>
</dbReference>
<dbReference type="Pfam" id="PF02801">
    <property type="entry name" value="Ketoacyl-synt_C"/>
    <property type="match status" value="1"/>
</dbReference>
<reference evidence="10" key="1">
    <citation type="submission" date="2022-10" db="EMBL/GenBank/DDBJ databases">
        <title>Tapping the CABI collections for fungal endophytes: first genome assemblies for Collariella, Neodidymelliopsis, Ascochyta clinopodiicola, Didymella pomorum, Didymosphaeria variabile, Neocosmospora piperis and Neocucurbitaria cava.</title>
        <authorList>
            <person name="Hill R."/>
        </authorList>
    </citation>
    <scope>NUCLEOTIDE SEQUENCE</scope>
    <source>
        <strain evidence="10">IMI 355082</strain>
    </source>
</reference>
<dbReference type="InterPro" id="IPR049552">
    <property type="entry name" value="PKS_DH_N"/>
</dbReference>
<evidence type="ECO:0000256" key="6">
    <source>
        <dbReference type="PROSITE-ProRule" id="PRU01363"/>
    </source>
</evidence>
<dbReference type="SMART" id="SM00829">
    <property type="entry name" value="PKS_ER"/>
    <property type="match status" value="1"/>
</dbReference>
<feature type="region of interest" description="N-terminal hotdog fold" evidence="6">
    <location>
        <begin position="942"/>
        <end position="1079"/>
    </location>
</feature>
<dbReference type="InterPro" id="IPR014043">
    <property type="entry name" value="Acyl_transferase_dom"/>
</dbReference>
<dbReference type="SMART" id="SM00827">
    <property type="entry name" value="PKS_AT"/>
    <property type="match status" value="1"/>
</dbReference>
<dbReference type="GO" id="GO:0016491">
    <property type="term" value="F:oxidoreductase activity"/>
    <property type="evidence" value="ECO:0007669"/>
    <property type="project" value="UniProtKB-KW"/>
</dbReference>
<dbReference type="Gene3D" id="1.10.1200.10">
    <property type="entry name" value="ACP-like"/>
    <property type="match status" value="1"/>
</dbReference>
<dbReference type="CDD" id="cd05195">
    <property type="entry name" value="enoyl_red"/>
    <property type="match status" value="1"/>
</dbReference>
<sequence>MVQPLGLEPDQVMPIAIVGMACRFPGDGEDVESLFDMLKRGDNAWSEFPADRVNIDGFYHPSGQRQGSIGFRGAHFIKGDIKAFDAPFFNISPSEAPAIDPQQRVLLETTYQALENAGYSKESLDLSETSVNVGTFVKDYEQIVLRDSDWAPQYAATGTGNAILANRISYQFNLRGPSQTVDTGCSASLVGVHNGCQDLRTGRADLAIAAGVGMILTPATMMPMTALNFLGKEGKCFTFTNKAEGYGRGEGVGVVILKRLDDALRDNDSIRAVIRGSRVNQDGRTPGITMPSAEAQLHNIRNLYAEAGLGFDQTAYVECHGTGTPAGDPKESFAVSQAFCGDRDTEKPILIGSIKPNVGHLEGAAGVAGMIKATMAVERGLIPKNLYFDKAIANKDIKFDEWKVKVPTQLTPWPIDGIRRASVNCFGFGGTNAHVIIDDAASYFAERGLVGNHRSEPTSAVVAAQKQKTFPQVQVFLISSHERDGVARITEGHAPFIASQVPDAALLANYAYTLSRRSRLEFKTFIVADSASQLATKLANSSDLIINRSAEDATTPTLVMIFCGQGAQWHAMGRELMDYEPFSNSLAGASKYLSKIVGSDFDLLQELRHTNPALSRIHEPKFAQPATTAIQVALVDLCKAANVTPAAVVGHSSGEIAAAYAAGFITREDAWLIAYRRGQYATILTLQAPLLKGRMMAVGLSRAQVENYVLRVPSGTVCIACENSPVSVTLSGDEEQIMLIAEMLVVDTVFHRILAVQTAYHSHHMQQVEAEYLQSLVCIRPVANQQGPRMFSSVTGRPVSGSELDGSYWAANLVSPVLFSQAFSAMYDEMKPKVVLEVSPAATLNRPVQEIVRAVKPTKKKDLVCIPLLKRGHNAAVTSLEALGEIWSRGIPTDLTWVWRSKEGHLPQLVVDLPPYPFNHTKSYWFESHLGTALRFRKHGREDLIGAPLAESTPQEPRWRGFFRIGENPWLLDHQVQKTTIYPAAGLLIMALEAARQCSDSSRDVDAYQISNFNIIKPVIIPTGEHGLEHALNAKILKVPSPDASQSSAVYSFSIVTRTEHGQWQENADGQFTIFYRGKAAPVEQNISESKFHQQVYEELCTECTQSINPRTMYERLDGIGLNYGPLFQNIVTLSNAQSACTSVVRIPDTKSKMPAQYEYDHLIHPATLDSMFQTVFAVGDSSMVPSYIRQITLSPDILRGAGAEFHGYATAQRKGYREAEADIVMSDKDFSKPLVVVKGMQFVKISADASGFLPSDRHLCSEITWQEIGNVPQYEELKTNLLGLGPIVLLVHDDHISEDTSKIISQLSANQSADIECVRICDLQPSQMRKPCISLLEIDQATLFDICPSAFFQIQMLLKLTPGLLWVTCASQHNVKFPDMAPFTGLARTVRSEDSSRRIVTLSLESHSGEAPYDSNVTISAIRSVFIKSFFSADLSEPSDYPEVEYSVRNGTFFGPRLMPLHGMNAYIEKGADSAVQITSLPLQAVKVPIELKVGKVSDIGSTYFVQDDSATKVLGPDDVRINVEQTHLFPIDYETLMGRSSESELGVDVVGEVVESGRNVADLRIGSLVVALKRNTIKTSIIVNQNFVFTIPNRSVLRGVSPTALTTAFHGLNNIGCISSGDTVFVSRAAGPYGDAALRICKKLGATVFAGCLTAEDRNFIHHSYGISMNHIVDTTKDRFPDEIMRLTGGSGVDFFLAPSPDHLELSAQCVAANGHLFLVLNTNFPASKTAVIPQHANISFHKFDLFGLIQKRPKVFARAWADVIDLQVSGELGQCPDSLIYEERVEHLDQLWENMSTAPGRHINTVTFTDNSVIRVGSNHLKPVALHSDATYVLVGGLGGLGKAIAKLMVDRGARHLMFLSRSGPKTSDDHDFLQSLTGRGAQVSVASVDICDLSTLESALKGTNLPPIKGAVQCAAVISDSIFERMTYDQWTAATRPKMQGSSNLARVLPRDMDFFIFLSSASGIIGNRGQGNYVAGNVYQDALANYLHNVGTVGKAVSIDLGPVMGAGMLENDAETCAILKNSGFFMVMLENFLFIVERAMAKDNPSSIRVPAQIITGVGTGGLIAQNNVSDPFWAETKMFEVLNKIDEPTLPSDSRSVTPLSSSFTSQSSQGSGRSLLHGLKNAESSMEAGEIMTRGCINYLAVSLSMDAQDMDADKSLTAYGVDSLVTSSFRSWIFKNVGVKMNDMEVIGAASIGELAMTIAEKGGWGEM</sequence>
<dbReference type="InterPro" id="IPR013968">
    <property type="entry name" value="PKS_KR"/>
</dbReference>
<dbReference type="CDD" id="cd00833">
    <property type="entry name" value="PKS"/>
    <property type="match status" value="1"/>
</dbReference>
<keyword evidence="3" id="KW-0808">Transferase</keyword>
<dbReference type="InterPro" id="IPR050091">
    <property type="entry name" value="PKS_NRPS_Biosynth_Enz"/>
</dbReference>
<dbReference type="InterPro" id="IPR001227">
    <property type="entry name" value="Ac_transferase_dom_sf"/>
</dbReference>
<feature type="region of interest" description="Disordered" evidence="7">
    <location>
        <begin position="2097"/>
        <end position="2122"/>
    </location>
</feature>
<evidence type="ECO:0000256" key="1">
    <source>
        <dbReference type="ARBA" id="ARBA00022450"/>
    </source>
</evidence>
<dbReference type="PROSITE" id="PS00606">
    <property type="entry name" value="KS3_1"/>
    <property type="match status" value="1"/>
</dbReference>
<feature type="compositionally biased region" description="Low complexity" evidence="7">
    <location>
        <begin position="2101"/>
        <end position="2122"/>
    </location>
</feature>
<keyword evidence="11" id="KW-1185">Reference proteome</keyword>
<evidence type="ECO:0000313" key="10">
    <source>
        <dbReference type="EMBL" id="KAJ4386555.1"/>
    </source>
</evidence>
<dbReference type="InterPro" id="IPR036291">
    <property type="entry name" value="NAD(P)-bd_dom_sf"/>
</dbReference>
<evidence type="ECO:0008006" key="12">
    <source>
        <dbReference type="Google" id="ProtNLM"/>
    </source>
</evidence>
<dbReference type="EMBL" id="JAPEVB010000006">
    <property type="protein sequence ID" value="KAJ4386555.1"/>
    <property type="molecule type" value="Genomic_DNA"/>
</dbReference>
<dbReference type="Pfam" id="PF21089">
    <property type="entry name" value="PKS_DH_N"/>
    <property type="match status" value="1"/>
</dbReference>
<keyword evidence="2" id="KW-0597">Phosphoprotein</keyword>
<dbReference type="Gene3D" id="3.30.70.3290">
    <property type="match status" value="1"/>
</dbReference>
<dbReference type="Pfam" id="PF14765">
    <property type="entry name" value="PS-DH"/>
    <property type="match status" value="1"/>
</dbReference>
<dbReference type="PANTHER" id="PTHR43775:SF29">
    <property type="entry name" value="ASPERFURANONE POLYKETIDE SYNTHASE AFOG-RELATED"/>
    <property type="match status" value="1"/>
</dbReference>
<dbReference type="InterPro" id="IPR032821">
    <property type="entry name" value="PKS_assoc"/>
</dbReference>
<feature type="domain" description="Ketosynthase family 3 (KS3)" evidence="8">
    <location>
        <begin position="12"/>
        <end position="439"/>
    </location>
</feature>
<keyword evidence="1" id="KW-0596">Phosphopantetheine</keyword>
<feature type="domain" description="PKS/mFAS DH" evidence="9">
    <location>
        <begin position="942"/>
        <end position="1252"/>
    </location>
</feature>
<dbReference type="SMART" id="SM00822">
    <property type="entry name" value="PKS_KR"/>
    <property type="match status" value="1"/>
</dbReference>
<dbReference type="InterPro" id="IPR016035">
    <property type="entry name" value="Acyl_Trfase/lysoPLipase"/>
</dbReference>
<accession>A0A9W8YMV0</accession>
<evidence type="ECO:0000256" key="5">
    <source>
        <dbReference type="ARBA" id="ARBA00023268"/>
    </source>
</evidence>
<dbReference type="InterPro" id="IPR014030">
    <property type="entry name" value="Ketoacyl_synth_N"/>
</dbReference>
<dbReference type="InterPro" id="IPR020843">
    <property type="entry name" value="ER"/>
</dbReference>
<gene>
    <name evidence="10" type="ORF">N0V93_009453</name>
</gene>
<dbReference type="Pfam" id="PF08659">
    <property type="entry name" value="KR"/>
    <property type="match status" value="1"/>
</dbReference>
<proteinExistence type="predicted"/>